<dbReference type="EMBL" id="QYYH01000130">
    <property type="protein sequence ID" value="RJY07199.1"/>
    <property type="molecule type" value="Genomic_DNA"/>
</dbReference>
<evidence type="ECO:0000256" key="1">
    <source>
        <dbReference type="SAM" id="SignalP"/>
    </source>
</evidence>
<reference evidence="2 3" key="1">
    <citation type="submission" date="2018-09" db="EMBL/GenBank/DDBJ databases">
        <title>Phylogeny of the Shewanellaceae, and recommendation for two new genera, Pseudoshewanella and Parashewanella.</title>
        <authorList>
            <person name="Wang G."/>
        </authorList>
    </citation>
    <scope>NUCLEOTIDE SEQUENCE [LARGE SCALE GENOMIC DNA]</scope>
    <source>
        <strain evidence="2 3">KCTC 22492</strain>
    </source>
</reference>
<evidence type="ECO:0000313" key="2">
    <source>
        <dbReference type="EMBL" id="RJY07199.1"/>
    </source>
</evidence>
<name>A0A3A6TEY8_9GAMM</name>
<sequence length="129" mass="14437">MKLLPVALIVANVFFANTSFASSDSAYILFQFYNKHFTEHNGVWISSGLYGYGDGYGYGEATNQEFPNRQSCEFAAKTLIQRISKDGSEIEKKSKQITIDNGDTTVFVPEGHDYTDRSEIAYCIPKSHS</sequence>
<protein>
    <submittedName>
        <fullName evidence="2">Uncharacterized protein</fullName>
    </submittedName>
</protein>
<keyword evidence="1" id="KW-0732">Signal</keyword>
<dbReference type="RefSeq" id="WP_121854687.1">
    <property type="nucleotide sequence ID" value="NZ_CP037952.1"/>
</dbReference>
<keyword evidence="3" id="KW-1185">Reference proteome</keyword>
<feature type="chain" id="PRO_5017474639" evidence="1">
    <location>
        <begin position="22"/>
        <end position="129"/>
    </location>
</feature>
<dbReference type="AlphaFoldDB" id="A0A3A6TEY8"/>
<feature type="signal peptide" evidence="1">
    <location>
        <begin position="1"/>
        <end position="21"/>
    </location>
</feature>
<proteinExistence type="predicted"/>
<evidence type="ECO:0000313" key="3">
    <source>
        <dbReference type="Proteomes" id="UP000273022"/>
    </source>
</evidence>
<accession>A0A3A6TEY8</accession>
<dbReference type="Proteomes" id="UP000273022">
    <property type="component" value="Unassembled WGS sequence"/>
</dbReference>
<organism evidence="2 3">
    <name type="scientific">Parashewanella spongiae</name>
    <dbReference type="NCBI Taxonomy" id="342950"/>
    <lineage>
        <taxon>Bacteria</taxon>
        <taxon>Pseudomonadati</taxon>
        <taxon>Pseudomonadota</taxon>
        <taxon>Gammaproteobacteria</taxon>
        <taxon>Alteromonadales</taxon>
        <taxon>Shewanellaceae</taxon>
        <taxon>Parashewanella</taxon>
    </lineage>
</organism>
<comment type="caution">
    <text evidence="2">The sequence shown here is derived from an EMBL/GenBank/DDBJ whole genome shotgun (WGS) entry which is preliminary data.</text>
</comment>
<gene>
    <name evidence="2" type="ORF">D5R81_16310</name>
</gene>